<reference evidence="1 2" key="1">
    <citation type="submission" date="2013-03" db="EMBL/GenBank/DDBJ databases">
        <authorList>
            <person name="Warren W."/>
            <person name="Wilson R.K."/>
        </authorList>
    </citation>
    <scope>NUCLEOTIDE SEQUENCE</scope>
</reference>
<sequence length="41" mass="4710">QLLGRLRQENCLNPRGRGSSEPRLCHCTPAWATSRDSTWKK</sequence>
<reference evidence="1" key="2">
    <citation type="submission" date="2025-08" db="UniProtKB">
        <authorList>
            <consortium name="Ensembl"/>
        </authorList>
    </citation>
    <scope>IDENTIFICATION</scope>
</reference>
<reference evidence="1" key="3">
    <citation type="submission" date="2025-09" db="UniProtKB">
        <authorList>
            <consortium name="Ensembl"/>
        </authorList>
    </citation>
    <scope>IDENTIFICATION</scope>
</reference>
<keyword evidence="2" id="KW-1185">Reference proteome</keyword>
<organism evidence="1 2">
    <name type="scientific">Macaca fascicularis</name>
    <name type="common">Crab-eating macaque</name>
    <name type="synonym">Cynomolgus monkey</name>
    <dbReference type="NCBI Taxonomy" id="9541"/>
    <lineage>
        <taxon>Eukaryota</taxon>
        <taxon>Metazoa</taxon>
        <taxon>Chordata</taxon>
        <taxon>Craniata</taxon>
        <taxon>Vertebrata</taxon>
        <taxon>Euteleostomi</taxon>
        <taxon>Mammalia</taxon>
        <taxon>Eutheria</taxon>
        <taxon>Euarchontoglires</taxon>
        <taxon>Primates</taxon>
        <taxon>Haplorrhini</taxon>
        <taxon>Catarrhini</taxon>
        <taxon>Cercopithecidae</taxon>
        <taxon>Cercopithecinae</taxon>
        <taxon>Macaca</taxon>
    </lineage>
</organism>
<name>A0A7N9CLG9_MACFA</name>
<proteinExistence type="predicted"/>
<accession>A0A7N9CLG9</accession>
<evidence type="ECO:0000313" key="1">
    <source>
        <dbReference type="Ensembl" id="ENSMFAP00000051607.1"/>
    </source>
</evidence>
<dbReference type="AlphaFoldDB" id="A0A7N9CLG9"/>
<dbReference type="GeneTree" id="ENSGT01150000287111"/>
<protein>
    <submittedName>
        <fullName evidence="1">Uncharacterized protein</fullName>
    </submittedName>
</protein>
<dbReference type="Proteomes" id="UP000233100">
    <property type="component" value="Chromosome 11"/>
</dbReference>
<dbReference type="Ensembl" id="ENSMFAT00000083126.1">
    <property type="protein sequence ID" value="ENSMFAP00000051607.1"/>
    <property type="gene ID" value="ENSMFAG00000060846.1"/>
</dbReference>
<evidence type="ECO:0000313" key="2">
    <source>
        <dbReference type="Proteomes" id="UP000233100"/>
    </source>
</evidence>